<evidence type="ECO:0000313" key="3">
    <source>
        <dbReference type="Proteomes" id="UP000016567"/>
    </source>
</evidence>
<keyword evidence="1" id="KW-1003">Cell membrane</keyword>
<protein>
    <recommendedName>
        <fullName evidence="1">SURF1-like protein</fullName>
    </recommendedName>
</protein>
<feature type="transmembrane region" description="Helical" evidence="1">
    <location>
        <begin position="25"/>
        <end position="47"/>
    </location>
</feature>
<dbReference type="eggNOG" id="COG3346">
    <property type="taxonomic scope" value="Bacteria"/>
</dbReference>
<evidence type="ECO:0000313" key="2">
    <source>
        <dbReference type="EMBL" id="GAD77694.1"/>
    </source>
</evidence>
<dbReference type="InterPro" id="IPR002994">
    <property type="entry name" value="Surf1/Shy1"/>
</dbReference>
<proteinExistence type="inferred from homology"/>
<feature type="transmembrane region" description="Helical" evidence="1">
    <location>
        <begin position="250"/>
        <end position="272"/>
    </location>
</feature>
<keyword evidence="1" id="KW-0812">Transmembrane</keyword>
<keyword evidence="1" id="KW-1133">Transmembrane helix</keyword>
<accession>U3C8J9</accession>
<organism evidence="2 3">
    <name type="scientific">Vibrio azureus NBRC 104587</name>
    <dbReference type="NCBI Taxonomy" id="1219077"/>
    <lineage>
        <taxon>Bacteria</taxon>
        <taxon>Pseudomonadati</taxon>
        <taxon>Pseudomonadota</taxon>
        <taxon>Gammaproteobacteria</taxon>
        <taxon>Vibrionales</taxon>
        <taxon>Vibrionaceae</taxon>
        <taxon>Vibrio</taxon>
    </lineage>
</organism>
<comment type="caution">
    <text evidence="2">The sequence shown here is derived from an EMBL/GenBank/DDBJ whole genome shotgun (WGS) entry which is preliminary data.</text>
</comment>
<dbReference type="CDD" id="cd06662">
    <property type="entry name" value="SURF1"/>
    <property type="match status" value="1"/>
</dbReference>
<keyword evidence="3" id="KW-1185">Reference proteome</keyword>
<dbReference type="EMBL" id="BATL01000086">
    <property type="protein sequence ID" value="GAD77694.1"/>
    <property type="molecule type" value="Genomic_DNA"/>
</dbReference>
<dbReference type="GO" id="GO:0005886">
    <property type="term" value="C:plasma membrane"/>
    <property type="evidence" value="ECO:0007669"/>
    <property type="project" value="UniProtKB-SubCell"/>
</dbReference>
<keyword evidence="1" id="KW-0472">Membrane</keyword>
<dbReference type="STRING" id="1219077.VAZ01S_086_00080"/>
<dbReference type="Proteomes" id="UP000016567">
    <property type="component" value="Unassembled WGS sequence"/>
</dbReference>
<dbReference type="PROSITE" id="PS50895">
    <property type="entry name" value="SURF1"/>
    <property type="match status" value="1"/>
</dbReference>
<gene>
    <name evidence="2" type="ORF">VAZ01S_086_00080</name>
</gene>
<sequence>MIKSSSKTNVVLNKKAMDMKSPGSWLALSASFWVAACLTVAVFLALVKLGIWQLDRGNEKLALEQSMEQKLKAPYQDISALLSHSESKNPFQGIKVQAQVLPQEFPIILLDNQIYVGKVGYLAYQIVAINAVNLPSEQSLVENPLVLLELGFVEGLVSRKALPKVIELEEEQFITGRTYQKSNNPLSSDLMAEKGNPVRIQNLNIKQLAKSFNIDLAPFVIQPDNLKSWPYSFPWNPLPMTSAKHFGYSFQWFVMAGVFLLITLMVLFRWILSIRSQGGDA</sequence>
<dbReference type="AlphaFoldDB" id="U3C8J9"/>
<comment type="subcellular location">
    <subcellularLocation>
        <location evidence="1">Cell membrane</location>
        <topology evidence="1">Multi-pass membrane protein</topology>
    </subcellularLocation>
</comment>
<name>U3C8J9_9VIBR</name>
<evidence type="ECO:0000256" key="1">
    <source>
        <dbReference type="RuleBase" id="RU363076"/>
    </source>
</evidence>
<dbReference type="Pfam" id="PF02104">
    <property type="entry name" value="SURF1"/>
    <property type="match status" value="1"/>
</dbReference>
<comment type="similarity">
    <text evidence="1">Belongs to the SURF1 family.</text>
</comment>
<reference evidence="2 3" key="1">
    <citation type="submission" date="2013-09" db="EMBL/GenBank/DDBJ databases">
        <title>Whole genome shotgun sequence of Vibrio azureus NBRC 104587.</title>
        <authorList>
            <person name="Isaki S."/>
            <person name="Hosoyama A."/>
            <person name="Numata M."/>
            <person name="Hashimoto M."/>
            <person name="Hosoyama Y."/>
            <person name="Tsuchikane K."/>
            <person name="Noguchi M."/>
            <person name="Hirakata S."/>
            <person name="Ichikawa N."/>
            <person name="Ohji S."/>
            <person name="Yamazoe A."/>
            <person name="Fujita N."/>
        </authorList>
    </citation>
    <scope>NUCLEOTIDE SEQUENCE [LARGE SCALE GENOMIC DNA]</scope>
    <source>
        <strain evidence="2 3">NBRC 104587</strain>
    </source>
</reference>